<dbReference type="GO" id="GO:0030150">
    <property type="term" value="P:protein import into mitochondrial matrix"/>
    <property type="evidence" value="ECO:0007669"/>
    <property type="project" value="InterPro"/>
</dbReference>
<evidence type="ECO:0000256" key="8">
    <source>
        <dbReference type="ARBA" id="ARBA00023128"/>
    </source>
</evidence>
<dbReference type="Gene3D" id="2.40.160.10">
    <property type="entry name" value="Porin"/>
    <property type="match status" value="1"/>
</dbReference>
<keyword evidence="6" id="KW-1000">Mitochondrion outer membrane</keyword>
<comment type="subcellular location">
    <subcellularLocation>
        <location evidence="1">Mitochondrion outer membrane</location>
        <topology evidence="1">Multi-pass membrane protein</topology>
    </subcellularLocation>
</comment>
<evidence type="ECO:0000256" key="6">
    <source>
        <dbReference type="ARBA" id="ARBA00022787"/>
    </source>
</evidence>
<dbReference type="AlphaFoldDB" id="A0A087SS25"/>
<comment type="similarity">
    <text evidence="2">Belongs to the Tom40 family.</text>
</comment>
<dbReference type="EMBL" id="KL662173">
    <property type="protein sequence ID" value="KFM28529.1"/>
    <property type="molecule type" value="Genomic_DNA"/>
</dbReference>
<evidence type="ECO:0000256" key="3">
    <source>
        <dbReference type="ARBA" id="ARBA00022448"/>
    </source>
</evidence>
<keyword evidence="7" id="KW-0653">Protein transport</keyword>
<dbReference type="eggNOG" id="KOG3296">
    <property type="taxonomic scope" value="Eukaryota"/>
</dbReference>
<dbReference type="Proteomes" id="UP000028924">
    <property type="component" value="Unassembled WGS sequence"/>
</dbReference>
<dbReference type="GeneID" id="23611661"/>
<evidence type="ECO:0000256" key="4">
    <source>
        <dbReference type="ARBA" id="ARBA00022452"/>
    </source>
</evidence>
<proteinExistence type="inferred from homology"/>
<keyword evidence="11" id="KW-0675">Receptor</keyword>
<evidence type="ECO:0000256" key="5">
    <source>
        <dbReference type="ARBA" id="ARBA00022692"/>
    </source>
</evidence>
<gene>
    <name evidence="11" type="ORF">F751_0270</name>
</gene>
<keyword evidence="4" id="KW-1134">Transmembrane beta strand</keyword>
<evidence type="ECO:0000256" key="7">
    <source>
        <dbReference type="ARBA" id="ARBA00022927"/>
    </source>
</evidence>
<dbReference type="KEGG" id="apro:F751_0270"/>
<evidence type="ECO:0000256" key="2">
    <source>
        <dbReference type="ARBA" id="ARBA00010510"/>
    </source>
</evidence>
<dbReference type="OrthoDB" id="19656at2759"/>
<keyword evidence="3" id="KW-0813">Transport</keyword>
<evidence type="ECO:0000256" key="10">
    <source>
        <dbReference type="SAM" id="MobiDB-lite"/>
    </source>
</evidence>
<dbReference type="GO" id="GO:0005741">
    <property type="term" value="C:mitochondrial outer membrane"/>
    <property type="evidence" value="ECO:0007669"/>
    <property type="project" value="UniProtKB-SubCell"/>
</dbReference>
<dbReference type="InterPro" id="IPR023614">
    <property type="entry name" value="Porin_dom_sf"/>
</dbReference>
<dbReference type="CDD" id="cd07305">
    <property type="entry name" value="Porin3_Tom40"/>
    <property type="match status" value="1"/>
</dbReference>
<dbReference type="GO" id="GO:0008320">
    <property type="term" value="F:protein transmembrane transporter activity"/>
    <property type="evidence" value="ECO:0007669"/>
    <property type="project" value="InterPro"/>
</dbReference>
<keyword evidence="12" id="KW-1185">Reference proteome</keyword>
<keyword evidence="9" id="KW-0472">Membrane</keyword>
<accession>A0A087SS25</accession>
<dbReference type="RefSeq" id="XP_011401563.1">
    <property type="nucleotide sequence ID" value="XM_011403261.1"/>
</dbReference>
<evidence type="ECO:0000313" key="11">
    <source>
        <dbReference type="EMBL" id="KFM28529.1"/>
    </source>
</evidence>
<dbReference type="PANTHER" id="PTHR10802">
    <property type="entry name" value="MITOCHONDRIAL IMPORT RECEPTOR SUBUNIT TOM40"/>
    <property type="match status" value="1"/>
</dbReference>
<name>A0A087SS25_AUXPR</name>
<keyword evidence="5" id="KW-0812">Transmembrane</keyword>
<evidence type="ECO:0000313" key="12">
    <source>
        <dbReference type="Proteomes" id="UP000028924"/>
    </source>
</evidence>
<keyword evidence="8" id="KW-0496">Mitochondrion</keyword>
<feature type="region of interest" description="Disordered" evidence="10">
    <location>
        <begin position="185"/>
        <end position="209"/>
    </location>
</feature>
<sequence length="690" mass="74078">MASSVFLPQGSLLGPPPCLQSSHSSAFRAYGGAREAADLRDSPLFLAAKQALAATQAEAAAAALPYAAPALGPRHHRQVAQAGAPRVAGVKLPVTCNDVRGLVFLDQQVVSCFCPACDARVAGGHDRPLFSFTRFERHSGSKAKKWRLSLRIDPGAVPECPPGDAPMPIGQWLDARGVMAWSARAPTRVGPGDSESDSGTHGGGVAADRTPPGAPRAAWLLGQCAAFRRAAAGEWQQRHAAIFHLVFGVLSQDGERSAFNQHYMPWLNDLGLERLDHEFHTLANYLALARAGAEVGEVHGMIRAYVQAVVSKVAATSLGKALGPFRAWACRPYVRGKAVPDSSPSTPTPTVHVAEETQGVPGVKPLSTMGVTISRAEAAPTAPNPFFPATAAAAIAAVDKPKTDYMNLPQPVRYDELQREIMMSLKPDLFEGMRLELSKPLNHNFGLSHSVYMGNLEVPTANNQPVKMPIGTYEFGANLVTNSGNLMLGRVTTDGRLTGRAVYNLAPWAALKSQFQLAGEPGMSQGMFDVDVRGADWNGTLKYGTSNFYGANYFQSVAQNLSLGGEIFYLAEQRRSGIGLAARHATDTSIATVQVANTGLLSLSYLQRVNEKVTLSTDFVFNKNSREATASFGYDYILRQARLRGRIDTDGKIGAYVEERLSVGINFVLSAELDHVKKDYKFGFGLNVGE</sequence>
<evidence type="ECO:0000256" key="1">
    <source>
        <dbReference type="ARBA" id="ARBA00004374"/>
    </source>
</evidence>
<dbReference type="InterPro" id="IPR037930">
    <property type="entry name" value="Tom40"/>
</dbReference>
<dbReference type="Pfam" id="PF01459">
    <property type="entry name" value="Porin_3"/>
    <property type="match status" value="1"/>
</dbReference>
<organism evidence="11 12">
    <name type="scientific">Auxenochlorella protothecoides</name>
    <name type="common">Green microalga</name>
    <name type="synonym">Chlorella protothecoides</name>
    <dbReference type="NCBI Taxonomy" id="3075"/>
    <lineage>
        <taxon>Eukaryota</taxon>
        <taxon>Viridiplantae</taxon>
        <taxon>Chlorophyta</taxon>
        <taxon>core chlorophytes</taxon>
        <taxon>Trebouxiophyceae</taxon>
        <taxon>Chlorellales</taxon>
        <taxon>Chlorellaceae</taxon>
        <taxon>Auxenochlorella</taxon>
    </lineage>
</organism>
<dbReference type="STRING" id="3075.A0A087SS25"/>
<reference evidence="11 12" key="1">
    <citation type="journal article" date="2014" name="BMC Genomics">
        <title>Oil accumulation mechanisms of the oleaginous microalga Chlorella protothecoides revealed through its genome, transcriptomes, and proteomes.</title>
        <authorList>
            <person name="Gao C."/>
            <person name="Wang Y."/>
            <person name="Shen Y."/>
            <person name="Yan D."/>
            <person name="He X."/>
            <person name="Dai J."/>
            <person name="Wu Q."/>
        </authorList>
    </citation>
    <scope>NUCLEOTIDE SEQUENCE [LARGE SCALE GENOMIC DNA]</scope>
    <source>
        <strain evidence="11 12">0710</strain>
    </source>
</reference>
<protein>
    <submittedName>
        <fullName evidence="11">Mitochondrial import receptor subunit TOM40-1</fullName>
    </submittedName>
</protein>
<evidence type="ECO:0000256" key="9">
    <source>
        <dbReference type="ARBA" id="ARBA00023136"/>
    </source>
</evidence>
<dbReference type="InterPro" id="IPR027246">
    <property type="entry name" value="Porin_Euk/Tom40"/>
</dbReference>